<keyword evidence="3" id="KW-1185">Reference proteome</keyword>
<evidence type="ECO:0000313" key="3">
    <source>
        <dbReference type="Proteomes" id="UP000325787"/>
    </source>
</evidence>
<name>A0A5Q0H3Y5_SACSY</name>
<dbReference type="OrthoDB" id="5195054at2"/>
<dbReference type="Proteomes" id="UP000325787">
    <property type="component" value="Chromosome"/>
</dbReference>
<dbReference type="RefSeq" id="WP_033435561.1">
    <property type="nucleotide sequence ID" value="NZ_CP034550.1"/>
</dbReference>
<sequence length="243" mass="26361">MTMRMSGPVPADEIRRLATPELALRLLASLGAGDVNANNTLRGAEQAFEHNQEPDVTELLGWLSDAWAWLEAHGLIGPSARNTTSAWQRLTRAGHEAKADAAALTRLWAGDRLAGSLHPILEERVRPIFNLGDYETACFAAMKTVEVEVRRLAGLENSVIGVDLMRQAFRPDAGPLADVDAHKGEQVAIMELFAGAIGAFKNPSSHRTVHFDDAVEAAEVVQTADLLLRLLQRAARRNEGTGT</sequence>
<proteinExistence type="predicted"/>
<reference evidence="3" key="1">
    <citation type="journal article" date="2021" name="Curr. Microbiol.">
        <title>Complete genome of nocamycin-producing strain Saccharothrix syringae NRRL B-16468 reveals the biosynthetic potential for secondary metabolites.</title>
        <authorList>
            <person name="Mo X."/>
            <person name="Yang S."/>
        </authorList>
    </citation>
    <scope>NUCLEOTIDE SEQUENCE [LARGE SCALE GENOMIC DNA]</scope>
    <source>
        <strain evidence="3">ATCC 51364 / DSM 43886 / JCM 6844 / KCTC 9398 / NBRC 14523 / NRRL B-16468 / INA 2240</strain>
    </source>
</reference>
<dbReference type="NCBIfam" id="TIGR02391">
    <property type="entry name" value="hypoth_ymh"/>
    <property type="match status" value="1"/>
</dbReference>
<accession>A0A5Q0H3Y5</accession>
<organism evidence="2 3">
    <name type="scientific">Saccharothrix syringae</name>
    <name type="common">Nocardiopsis syringae</name>
    <dbReference type="NCBI Taxonomy" id="103733"/>
    <lineage>
        <taxon>Bacteria</taxon>
        <taxon>Bacillati</taxon>
        <taxon>Actinomycetota</taxon>
        <taxon>Actinomycetes</taxon>
        <taxon>Pseudonocardiales</taxon>
        <taxon>Pseudonocardiaceae</taxon>
        <taxon>Saccharothrix</taxon>
    </lineage>
</organism>
<dbReference type="EMBL" id="CP034550">
    <property type="protein sequence ID" value="QFZ20594.1"/>
    <property type="molecule type" value="Genomic_DNA"/>
</dbReference>
<protein>
    <submittedName>
        <fullName evidence="2">TIGR02391 family protein</fullName>
    </submittedName>
</protein>
<dbReference type="AlphaFoldDB" id="A0A5Q0H3Y5"/>
<evidence type="ECO:0000259" key="1">
    <source>
        <dbReference type="Pfam" id="PF09509"/>
    </source>
</evidence>
<evidence type="ECO:0000313" key="2">
    <source>
        <dbReference type="EMBL" id="QFZ20594.1"/>
    </source>
</evidence>
<dbReference type="InterPro" id="IPR012654">
    <property type="entry name" value="CHP02391"/>
</dbReference>
<dbReference type="KEGG" id="ssyi:EKG83_27135"/>
<gene>
    <name evidence="2" type="ORF">EKG83_27135</name>
</gene>
<feature type="domain" description="Conserved hypothetical protein CHP02391" evidence="1">
    <location>
        <begin position="117"/>
        <end position="231"/>
    </location>
</feature>
<dbReference type="Pfam" id="PF09509">
    <property type="entry name" value="Hypoth_Ymh"/>
    <property type="match status" value="1"/>
</dbReference>